<accession>A0ABX1AB96</accession>
<name>A0ABX1AB96_9ACTN</name>
<protein>
    <submittedName>
        <fullName evidence="2">Acyl carrier protein</fullName>
    </submittedName>
</protein>
<dbReference type="Proteomes" id="UP000730591">
    <property type="component" value="Unassembled WGS sequence"/>
</dbReference>
<dbReference type="Pfam" id="PF00550">
    <property type="entry name" value="PP-binding"/>
    <property type="match status" value="1"/>
</dbReference>
<dbReference type="SUPFAM" id="SSF47336">
    <property type="entry name" value="ACP-like"/>
    <property type="match status" value="1"/>
</dbReference>
<evidence type="ECO:0000313" key="3">
    <source>
        <dbReference type="Proteomes" id="UP000730591"/>
    </source>
</evidence>
<dbReference type="RefSeq" id="WP_167997531.1">
    <property type="nucleotide sequence ID" value="NZ_JAATEM010000028.1"/>
</dbReference>
<reference evidence="2 3" key="1">
    <citation type="submission" date="2020-03" db="EMBL/GenBank/DDBJ databases">
        <title>WGS of actinomycetes isolated from Thailand.</title>
        <authorList>
            <person name="Thawai C."/>
        </authorList>
    </citation>
    <scope>NUCLEOTIDE SEQUENCE [LARGE SCALE GENOMIC DNA]</scope>
    <source>
        <strain evidence="2 3">SBST2-5</strain>
    </source>
</reference>
<keyword evidence="3" id="KW-1185">Reference proteome</keyword>
<dbReference type="InterPro" id="IPR036736">
    <property type="entry name" value="ACP-like_sf"/>
</dbReference>
<gene>
    <name evidence="2" type="ORF">HCJ93_22120</name>
</gene>
<dbReference type="PROSITE" id="PS50075">
    <property type="entry name" value="CARRIER"/>
    <property type="match status" value="1"/>
</dbReference>
<evidence type="ECO:0000259" key="1">
    <source>
        <dbReference type="PROSITE" id="PS50075"/>
    </source>
</evidence>
<sequence length="89" mass="9910">MSNRQQLLERSAELVAAVSEQVVPKEKALEPGLTLADQGMTSLTYLRLIDALETEFGVYFDFDEEEERPLNTLDQLVDYMLEQGATGAG</sequence>
<evidence type="ECO:0000313" key="2">
    <source>
        <dbReference type="EMBL" id="NJP52686.1"/>
    </source>
</evidence>
<feature type="domain" description="Carrier" evidence="1">
    <location>
        <begin position="5"/>
        <end position="84"/>
    </location>
</feature>
<dbReference type="InterPro" id="IPR009081">
    <property type="entry name" value="PP-bd_ACP"/>
</dbReference>
<dbReference type="Gene3D" id="1.10.1200.10">
    <property type="entry name" value="ACP-like"/>
    <property type="match status" value="1"/>
</dbReference>
<dbReference type="EMBL" id="JAATEM010000028">
    <property type="protein sequence ID" value="NJP52686.1"/>
    <property type="molecule type" value="Genomic_DNA"/>
</dbReference>
<organism evidence="2 3">
    <name type="scientific">Streptomyces composti</name>
    <dbReference type="NCBI Taxonomy" id="2720025"/>
    <lineage>
        <taxon>Bacteria</taxon>
        <taxon>Bacillati</taxon>
        <taxon>Actinomycetota</taxon>
        <taxon>Actinomycetes</taxon>
        <taxon>Kitasatosporales</taxon>
        <taxon>Streptomycetaceae</taxon>
        <taxon>Streptomyces</taxon>
    </lineage>
</organism>
<comment type="caution">
    <text evidence="2">The sequence shown here is derived from an EMBL/GenBank/DDBJ whole genome shotgun (WGS) entry which is preliminary data.</text>
</comment>
<proteinExistence type="predicted"/>